<accession>A0A381QSF8</accession>
<proteinExistence type="predicted"/>
<dbReference type="EMBL" id="UINC01001501">
    <property type="protein sequence ID" value="SUZ82316.1"/>
    <property type="molecule type" value="Genomic_DNA"/>
</dbReference>
<dbReference type="SUPFAM" id="SSF50475">
    <property type="entry name" value="FMN-binding split barrel"/>
    <property type="match status" value="1"/>
</dbReference>
<dbReference type="SMART" id="SM00903">
    <property type="entry name" value="Flavin_Reduct"/>
    <property type="match status" value="1"/>
</dbReference>
<dbReference type="PANTHER" id="PTHR30466:SF1">
    <property type="entry name" value="FMN REDUCTASE (NADH) RUTF"/>
    <property type="match status" value="1"/>
</dbReference>
<name>A0A381QSF8_9ZZZZ</name>
<dbReference type="GO" id="GO:0042602">
    <property type="term" value="F:riboflavin reductase (NADPH) activity"/>
    <property type="evidence" value="ECO:0007669"/>
    <property type="project" value="TreeGrafter"/>
</dbReference>
<dbReference type="GO" id="GO:0010181">
    <property type="term" value="F:FMN binding"/>
    <property type="evidence" value="ECO:0007669"/>
    <property type="project" value="InterPro"/>
</dbReference>
<protein>
    <recommendedName>
        <fullName evidence="2">Flavin reductase like domain-containing protein</fullName>
    </recommendedName>
</protein>
<dbReference type="Gene3D" id="2.30.110.10">
    <property type="entry name" value="Electron Transport, Fmn-binding Protein, Chain A"/>
    <property type="match status" value="1"/>
</dbReference>
<feature type="domain" description="Flavin reductase like" evidence="2">
    <location>
        <begin position="14"/>
        <end position="158"/>
    </location>
</feature>
<dbReference type="PANTHER" id="PTHR30466">
    <property type="entry name" value="FLAVIN REDUCTASE"/>
    <property type="match status" value="1"/>
</dbReference>
<dbReference type="InterPro" id="IPR012349">
    <property type="entry name" value="Split_barrel_FMN-bd"/>
</dbReference>
<dbReference type="AlphaFoldDB" id="A0A381QSF8"/>
<dbReference type="InterPro" id="IPR002563">
    <property type="entry name" value="Flavin_Rdtase-like_dom"/>
</dbReference>
<dbReference type="InterPro" id="IPR050268">
    <property type="entry name" value="NADH-dep_flavin_reductase"/>
</dbReference>
<reference evidence="3" key="1">
    <citation type="submission" date="2018-05" db="EMBL/GenBank/DDBJ databases">
        <authorList>
            <person name="Lanie J.A."/>
            <person name="Ng W.-L."/>
            <person name="Kazmierczak K.M."/>
            <person name="Andrzejewski T.M."/>
            <person name="Davidsen T.M."/>
            <person name="Wayne K.J."/>
            <person name="Tettelin H."/>
            <person name="Glass J.I."/>
            <person name="Rusch D."/>
            <person name="Podicherti R."/>
            <person name="Tsui H.-C.T."/>
            <person name="Winkler M.E."/>
        </authorList>
    </citation>
    <scope>NUCLEOTIDE SEQUENCE</scope>
</reference>
<sequence>MSDEDFQRSYRNTIGLFATGVTVVLAAKDGDVRGMTANAVASLSLDPTLLLFCPAKDARISSYCTVGSSFTVNILGTHQEGISNHFAGTDSEPEHAFVEWNEAGDAPRIADALACVGCKTQAIYDGGDHWIVVGEVVALHQDSDPGEPLLFHAGNYHRLASN</sequence>
<evidence type="ECO:0000259" key="2">
    <source>
        <dbReference type="SMART" id="SM00903"/>
    </source>
</evidence>
<keyword evidence="1" id="KW-0560">Oxidoreductase</keyword>
<organism evidence="3">
    <name type="scientific">marine metagenome</name>
    <dbReference type="NCBI Taxonomy" id="408172"/>
    <lineage>
        <taxon>unclassified sequences</taxon>
        <taxon>metagenomes</taxon>
        <taxon>ecological metagenomes</taxon>
    </lineage>
</organism>
<dbReference type="GO" id="GO:0006208">
    <property type="term" value="P:pyrimidine nucleobase catabolic process"/>
    <property type="evidence" value="ECO:0007669"/>
    <property type="project" value="TreeGrafter"/>
</dbReference>
<evidence type="ECO:0000256" key="1">
    <source>
        <dbReference type="ARBA" id="ARBA00023002"/>
    </source>
</evidence>
<dbReference type="Pfam" id="PF01613">
    <property type="entry name" value="Flavin_Reduct"/>
    <property type="match status" value="1"/>
</dbReference>
<evidence type="ECO:0000313" key="3">
    <source>
        <dbReference type="EMBL" id="SUZ82316.1"/>
    </source>
</evidence>
<gene>
    <name evidence="3" type="ORF">METZ01_LOCUS35170</name>
</gene>